<name>A0A221T3F9_9DEIO</name>
<organism evidence="1 2">
    <name type="scientific">Deinococcus ficus</name>
    <dbReference type="NCBI Taxonomy" id="317577"/>
    <lineage>
        <taxon>Bacteria</taxon>
        <taxon>Thermotogati</taxon>
        <taxon>Deinococcota</taxon>
        <taxon>Deinococci</taxon>
        <taxon>Deinococcales</taxon>
        <taxon>Deinococcaceae</taxon>
        <taxon>Deinococcus</taxon>
    </lineage>
</organism>
<dbReference type="KEGG" id="dfc:DFI_19555"/>
<reference evidence="1 2" key="1">
    <citation type="submission" date="2017-05" db="EMBL/GenBank/DDBJ databases">
        <title>The complete genome sequence of Deinococcus ficus isolated from the rhizosphere of the Ficus religiosa L. in Taiwan.</title>
        <authorList>
            <person name="Wu K.-M."/>
            <person name="Liao T.-L."/>
            <person name="Liu Y.-M."/>
            <person name="Young C.-C."/>
            <person name="Tsai S.-F."/>
        </authorList>
    </citation>
    <scope>NUCLEOTIDE SEQUENCE [LARGE SCALE GENOMIC DNA]</scope>
    <source>
        <strain evidence="1 2">CC-FR2-10</strain>
        <plasmid evidence="2">pdfi3</plasmid>
    </source>
</reference>
<evidence type="ECO:0000313" key="2">
    <source>
        <dbReference type="Proteomes" id="UP000259030"/>
    </source>
</evidence>
<proteinExistence type="predicted"/>
<dbReference type="RefSeq" id="WP_027462830.1">
    <property type="nucleotide sequence ID" value="NZ_CP021084.1"/>
</dbReference>
<sequence length="154" mass="16338">MRPVLTAFLACGLLAQGSALPVTEKRVRLGYFAPLVPSTYTGPTSPLEIVYNVRPTGGRSMPLMLTLTLRPDGGGPVIQRTASLPATGWGGWKGEVPKGQLEIRATGGNCVSSLTLKITGTRKIVRAAYVFNGLHKVHSELFVAGKRVSYGKCG</sequence>
<geneLocation type="plasmid" evidence="2">
    <name>pdfi3</name>
</geneLocation>
<dbReference type="EMBL" id="CP021084">
    <property type="protein sequence ID" value="ASN83396.1"/>
    <property type="molecule type" value="Genomic_DNA"/>
</dbReference>
<evidence type="ECO:0000313" key="1">
    <source>
        <dbReference type="EMBL" id="ASN83396.1"/>
    </source>
</evidence>
<protein>
    <submittedName>
        <fullName evidence="1">Uncharacterized protein</fullName>
    </submittedName>
</protein>
<keyword evidence="1" id="KW-0614">Plasmid</keyword>
<accession>A0A221T3F9</accession>
<gene>
    <name evidence="1" type="ORF">DFI_19555</name>
</gene>
<dbReference type="AlphaFoldDB" id="A0A221T3F9"/>
<keyword evidence="2" id="KW-1185">Reference proteome</keyword>
<dbReference type="Proteomes" id="UP000259030">
    <property type="component" value="Plasmid pDFI3"/>
</dbReference>